<dbReference type="PANTHER" id="PTHR43884">
    <property type="entry name" value="ACYL-COA DEHYDROGENASE"/>
    <property type="match status" value="1"/>
</dbReference>
<dbReference type="CDD" id="cd00567">
    <property type="entry name" value="ACAD"/>
    <property type="match status" value="1"/>
</dbReference>
<dbReference type="InterPro" id="IPR009100">
    <property type="entry name" value="AcylCoA_DH/oxidase_NM_dom_sf"/>
</dbReference>
<feature type="domain" description="Acyl-CoA dehydrogenase/oxidase C-terminal" evidence="6">
    <location>
        <begin position="220"/>
        <end position="343"/>
    </location>
</feature>
<comment type="cofactor">
    <cofactor evidence="1">
        <name>FAD</name>
        <dbReference type="ChEBI" id="CHEBI:57692"/>
    </cofactor>
</comment>
<dbReference type="GO" id="GO:0003995">
    <property type="term" value="F:acyl-CoA dehydrogenase activity"/>
    <property type="evidence" value="ECO:0007669"/>
    <property type="project" value="TreeGrafter"/>
</dbReference>
<dbReference type="InterPro" id="IPR046373">
    <property type="entry name" value="Acyl-CoA_Oxase/DH_mid-dom_sf"/>
</dbReference>
<evidence type="ECO:0000256" key="4">
    <source>
        <dbReference type="ARBA" id="ARBA00022827"/>
    </source>
</evidence>
<sequence length="351" mass="37667">MSTNLDDELHMLTETVARYVANRSDGKANSEDGWKELAELGWLYLPYPEEVGGLRLGTAGVSAVMQGHGRGLLATPYLPFAVMAGGVLARCPRASQTLAAVMEGTQRVAAAFVVGAAPTQVAQAADDGWRLAGACDHVLAVDEADAVLALARIGASDETGLFVVRTDAPGVTVEPHLLPDGRRAGRVGFDDVAVAAADRLDDDGGVETLLREVETEALLAAAADNLGAMQVLYEQTLDYAKLRRQFGRPIGSFQSLQFRLVDMWIKLDEVRSLVSSAAGAEDRQEAGALAIAAWIQSVWSGRLIGEEAIQIHGAIAMTDEHAVGRYVKRILVNELVFGAPERHFSRYRSMR</sequence>
<dbReference type="SUPFAM" id="SSF56645">
    <property type="entry name" value="Acyl-CoA dehydrogenase NM domain-like"/>
    <property type="match status" value="1"/>
</dbReference>
<dbReference type="Gene3D" id="1.10.540.10">
    <property type="entry name" value="Acyl-CoA dehydrogenase/oxidase, N-terminal domain"/>
    <property type="match status" value="1"/>
</dbReference>
<dbReference type="Gene3D" id="1.20.140.10">
    <property type="entry name" value="Butyryl-CoA Dehydrogenase, subunit A, domain 3"/>
    <property type="match status" value="1"/>
</dbReference>
<dbReference type="AlphaFoldDB" id="A0A844QKW3"/>
<dbReference type="PANTHER" id="PTHR43884:SF20">
    <property type="entry name" value="ACYL-COA DEHYDROGENASE FADE28"/>
    <property type="match status" value="1"/>
</dbReference>
<dbReference type="Proteomes" id="UP000463224">
    <property type="component" value="Unassembled WGS sequence"/>
</dbReference>
<dbReference type="GO" id="GO:0050660">
    <property type="term" value="F:flavin adenine dinucleotide binding"/>
    <property type="evidence" value="ECO:0007669"/>
    <property type="project" value="InterPro"/>
</dbReference>
<evidence type="ECO:0000256" key="5">
    <source>
        <dbReference type="ARBA" id="ARBA00023002"/>
    </source>
</evidence>
<evidence type="ECO:0000259" key="7">
    <source>
        <dbReference type="Pfam" id="PF02771"/>
    </source>
</evidence>
<keyword evidence="3" id="KW-0285">Flavoprotein</keyword>
<dbReference type="Pfam" id="PF00441">
    <property type="entry name" value="Acyl-CoA_dh_1"/>
    <property type="match status" value="1"/>
</dbReference>
<protein>
    <recommendedName>
        <fullName evidence="10">Acyl-CoA dehydrogenase</fullName>
    </recommendedName>
</protein>
<dbReference type="Pfam" id="PF02771">
    <property type="entry name" value="Acyl-CoA_dh_N"/>
    <property type="match status" value="1"/>
</dbReference>
<evidence type="ECO:0000259" key="6">
    <source>
        <dbReference type="Pfam" id="PF00441"/>
    </source>
</evidence>
<accession>A0A844QKW3</accession>
<keyword evidence="5" id="KW-0560">Oxidoreductase</keyword>
<dbReference type="EMBL" id="WPHG01000003">
    <property type="protein sequence ID" value="MVA98653.1"/>
    <property type="molecule type" value="Genomic_DNA"/>
</dbReference>
<name>A0A844QKW3_9HYPH</name>
<dbReference type="InterPro" id="IPR009075">
    <property type="entry name" value="AcylCo_DH/oxidase_C"/>
</dbReference>
<keyword evidence="9" id="KW-1185">Reference proteome</keyword>
<gene>
    <name evidence="8" type="ORF">GN330_15510</name>
</gene>
<dbReference type="InterPro" id="IPR013786">
    <property type="entry name" value="AcylCoA_DH/ox_N"/>
</dbReference>
<dbReference type="Gene3D" id="2.40.110.10">
    <property type="entry name" value="Butyryl-CoA Dehydrogenase, subunit A, domain 2"/>
    <property type="match status" value="1"/>
</dbReference>
<evidence type="ECO:0000256" key="3">
    <source>
        <dbReference type="ARBA" id="ARBA00022630"/>
    </source>
</evidence>
<evidence type="ECO:0000256" key="2">
    <source>
        <dbReference type="ARBA" id="ARBA00009347"/>
    </source>
</evidence>
<evidence type="ECO:0000313" key="9">
    <source>
        <dbReference type="Proteomes" id="UP000463224"/>
    </source>
</evidence>
<proteinExistence type="inferred from homology"/>
<organism evidence="8 9">
    <name type="scientific">Nitratireductor arenosus</name>
    <dbReference type="NCBI Taxonomy" id="2682096"/>
    <lineage>
        <taxon>Bacteria</taxon>
        <taxon>Pseudomonadati</taxon>
        <taxon>Pseudomonadota</taxon>
        <taxon>Alphaproteobacteria</taxon>
        <taxon>Hyphomicrobiales</taxon>
        <taxon>Phyllobacteriaceae</taxon>
        <taxon>Nitratireductor</taxon>
    </lineage>
</organism>
<evidence type="ECO:0000313" key="8">
    <source>
        <dbReference type="EMBL" id="MVA98653.1"/>
    </source>
</evidence>
<reference evidence="8 9" key="1">
    <citation type="submission" date="2019-12" db="EMBL/GenBank/DDBJ databases">
        <title>Nitratireductor arenosus sp. nov., Isolated from sea sand, Jeju island, South Korea.</title>
        <authorList>
            <person name="Kim W."/>
        </authorList>
    </citation>
    <scope>NUCLEOTIDE SEQUENCE [LARGE SCALE GENOMIC DNA]</scope>
    <source>
        <strain evidence="8 9">CAU 1489</strain>
    </source>
</reference>
<dbReference type="InterPro" id="IPR036250">
    <property type="entry name" value="AcylCo_DH-like_C"/>
</dbReference>
<evidence type="ECO:0008006" key="10">
    <source>
        <dbReference type="Google" id="ProtNLM"/>
    </source>
</evidence>
<comment type="caution">
    <text evidence="8">The sequence shown here is derived from an EMBL/GenBank/DDBJ whole genome shotgun (WGS) entry which is preliminary data.</text>
</comment>
<keyword evidence="4" id="KW-0274">FAD</keyword>
<dbReference type="RefSeq" id="WP_156713564.1">
    <property type="nucleotide sequence ID" value="NZ_WPHG01000003.1"/>
</dbReference>
<comment type="similarity">
    <text evidence="2">Belongs to the acyl-CoA dehydrogenase family.</text>
</comment>
<evidence type="ECO:0000256" key="1">
    <source>
        <dbReference type="ARBA" id="ARBA00001974"/>
    </source>
</evidence>
<feature type="domain" description="Acyl-CoA dehydrogenase/oxidase N-terminal" evidence="7">
    <location>
        <begin position="12"/>
        <end position="80"/>
    </location>
</feature>
<dbReference type="SUPFAM" id="SSF47203">
    <property type="entry name" value="Acyl-CoA dehydrogenase C-terminal domain-like"/>
    <property type="match status" value="1"/>
</dbReference>
<dbReference type="InterPro" id="IPR037069">
    <property type="entry name" value="AcylCoA_DH/ox_N_sf"/>
</dbReference>